<dbReference type="EMBL" id="ATBP01002779">
    <property type="protein sequence ID" value="ETR65482.1"/>
    <property type="molecule type" value="Genomic_DNA"/>
</dbReference>
<evidence type="ECO:0000313" key="1">
    <source>
        <dbReference type="EMBL" id="ETR65482.1"/>
    </source>
</evidence>
<comment type="caution">
    <text evidence="1">The sequence shown here is derived from an EMBL/GenBank/DDBJ whole genome shotgun (WGS) entry which is preliminary data.</text>
</comment>
<protein>
    <submittedName>
        <fullName evidence="1">Uncharacterized protein</fullName>
    </submittedName>
</protein>
<gene>
    <name evidence="1" type="ORF">OMM_14178</name>
</gene>
<accession>A0A1V1NSA9</accession>
<proteinExistence type="predicted"/>
<dbReference type="AlphaFoldDB" id="A0A1V1NSA9"/>
<reference evidence="2" key="1">
    <citation type="submission" date="2012-11" db="EMBL/GenBank/DDBJ databases">
        <authorList>
            <person name="Lucero-Rivera Y.E."/>
            <person name="Tovar-Ramirez D."/>
        </authorList>
    </citation>
    <scope>NUCLEOTIDE SEQUENCE [LARGE SCALE GENOMIC DNA]</scope>
    <source>
        <strain evidence="2">Araruama</strain>
    </source>
</reference>
<sequence>MKVVLIKAKENYISSKPGPGRPPKFDKRIETAAKKQEAAIIALEEAESHQNLMKEEIQKIGKVYHPVNIETGKLQETEEVSKSLDECFSKIESIANEANLHERSMKRIQKAKK</sequence>
<organism evidence="1 2">
    <name type="scientific">Candidatus Magnetoglobus multicellularis str. Araruama</name>
    <dbReference type="NCBI Taxonomy" id="890399"/>
    <lineage>
        <taxon>Bacteria</taxon>
        <taxon>Pseudomonadati</taxon>
        <taxon>Thermodesulfobacteriota</taxon>
        <taxon>Desulfobacteria</taxon>
        <taxon>Desulfobacterales</taxon>
        <taxon>Desulfobacteraceae</taxon>
        <taxon>Candidatus Magnetoglobus</taxon>
    </lineage>
</organism>
<name>A0A1V1NSA9_9BACT</name>
<evidence type="ECO:0000313" key="2">
    <source>
        <dbReference type="Proteomes" id="UP000189670"/>
    </source>
</evidence>
<dbReference type="Proteomes" id="UP000189670">
    <property type="component" value="Unassembled WGS sequence"/>
</dbReference>